<dbReference type="InterPro" id="IPR023406">
    <property type="entry name" value="Topo_IA_AS"/>
</dbReference>
<keyword evidence="9" id="KW-0799">Topoisomerase</keyword>
<dbReference type="GO" id="GO:0008270">
    <property type="term" value="F:zinc ion binding"/>
    <property type="evidence" value="ECO:0007669"/>
    <property type="project" value="UniProtKB-KW"/>
</dbReference>
<reference evidence="19 20" key="1">
    <citation type="submission" date="2016-01" db="EMBL/GenBank/DDBJ databases">
        <authorList>
            <person name="Oliw E.H."/>
        </authorList>
    </citation>
    <scope>NUCLEOTIDE SEQUENCE [LARGE SCALE GENOMIC DNA]</scope>
    <source>
        <strain evidence="19 20">CMW7756B</strain>
    </source>
</reference>
<evidence type="ECO:0000256" key="7">
    <source>
        <dbReference type="ARBA" id="ARBA00022833"/>
    </source>
</evidence>
<dbReference type="GO" id="GO:0006281">
    <property type="term" value="P:DNA repair"/>
    <property type="evidence" value="ECO:0007669"/>
    <property type="project" value="TreeGrafter"/>
</dbReference>
<dbReference type="CDD" id="cd03362">
    <property type="entry name" value="TOPRIM_TopoIA_TopoIII"/>
    <property type="match status" value="1"/>
</dbReference>
<evidence type="ECO:0000256" key="16">
    <source>
        <dbReference type="SAM" id="MobiDB-lite"/>
    </source>
</evidence>
<accession>A0A133S746</accession>
<keyword evidence="10" id="KW-0238">DNA-binding</keyword>
<dbReference type="InterPro" id="IPR034144">
    <property type="entry name" value="TOPRIM_TopoIII"/>
</dbReference>
<dbReference type="AlphaFoldDB" id="A0A133S746"/>
<name>A0A133S746_9FIRM</name>
<evidence type="ECO:0000256" key="13">
    <source>
        <dbReference type="ARBA" id="ARBA00031985"/>
    </source>
</evidence>
<evidence type="ECO:0000256" key="1">
    <source>
        <dbReference type="ARBA" id="ARBA00000213"/>
    </source>
</evidence>
<dbReference type="SUPFAM" id="SSF57783">
    <property type="entry name" value="Zinc beta-ribbon"/>
    <property type="match status" value="1"/>
</dbReference>
<keyword evidence="6" id="KW-0863">Zinc-finger</keyword>
<dbReference type="InterPro" id="IPR013826">
    <property type="entry name" value="Topo_IA_cen_sub3"/>
</dbReference>
<feature type="compositionally biased region" description="Basic and acidic residues" evidence="16">
    <location>
        <begin position="472"/>
        <end position="499"/>
    </location>
</feature>
<dbReference type="SUPFAM" id="SSF56712">
    <property type="entry name" value="Prokaryotic type I DNA topoisomerase"/>
    <property type="match status" value="1"/>
</dbReference>
<dbReference type="InterPro" id="IPR013824">
    <property type="entry name" value="Topo_IA_cen_sub1"/>
</dbReference>
<protein>
    <recommendedName>
        <fullName evidence="3">DNA topoisomerase</fullName>
        <ecNumber evidence="3">5.6.2.1</ecNumber>
    </recommendedName>
    <alternativeName>
        <fullName evidence="15">Omega-protein</fullName>
    </alternativeName>
    <alternativeName>
        <fullName evidence="14">Relaxing enzyme</fullName>
    </alternativeName>
    <alternativeName>
        <fullName evidence="12">Swivelase</fullName>
    </alternativeName>
    <alternativeName>
        <fullName evidence="13">Untwisting enzyme</fullName>
    </alternativeName>
</protein>
<organism evidence="19">
    <name type="scientific">Veillonella atypica</name>
    <dbReference type="NCBI Taxonomy" id="39777"/>
    <lineage>
        <taxon>Bacteria</taxon>
        <taxon>Bacillati</taxon>
        <taxon>Bacillota</taxon>
        <taxon>Negativicutes</taxon>
        <taxon>Veillonellales</taxon>
        <taxon>Veillonellaceae</taxon>
        <taxon>Veillonella</taxon>
    </lineage>
</organism>
<evidence type="ECO:0000256" key="15">
    <source>
        <dbReference type="ARBA" id="ARBA00032877"/>
    </source>
</evidence>
<dbReference type="GO" id="GO:0003917">
    <property type="term" value="F:DNA topoisomerase type I (single strand cut, ATP-independent) activity"/>
    <property type="evidence" value="ECO:0007669"/>
    <property type="project" value="UniProtKB-EC"/>
</dbReference>
<evidence type="ECO:0000313" key="20">
    <source>
        <dbReference type="Proteomes" id="UP000070226"/>
    </source>
</evidence>
<evidence type="ECO:0000256" key="6">
    <source>
        <dbReference type="ARBA" id="ARBA00022771"/>
    </source>
</evidence>
<feature type="domain" description="Topo IA-type catalytic" evidence="18">
    <location>
        <begin position="159"/>
        <end position="633"/>
    </location>
</feature>
<dbReference type="InterPro" id="IPR006171">
    <property type="entry name" value="TOPRIM_dom"/>
</dbReference>
<comment type="similarity">
    <text evidence="2">Belongs to the type IA topoisomerase family.</text>
</comment>
<dbReference type="InterPro" id="IPR013498">
    <property type="entry name" value="Topo_IA_Znf"/>
</dbReference>
<evidence type="ECO:0000259" key="18">
    <source>
        <dbReference type="PROSITE" id="PS52039"/>
    </source>
</evidence>
<keyword evidence="11 19" id="KW-0413">Isomerase</keyword>
<keyword evidence="8" id="KW-0460">Magnesium</keyword>
<evidence type="ECO:0000256" key="8">
    <source>
        <dbReference type="ARBA" id="ARBA00022842"/>
    </source>
</evidence>
<dbReference type="Pfam" id="PF01396">
    <property type="entry name" value="Zn_ribbon_Top1"/>
    <property type="match status" value="1"/>
</dbReference>
<evidence type="ECO:0000256" key="3">
    <source>
        <dbReference type="ARBA" id="ARBA00012891"/>
    </source>
</evidence>
<proteinExistence type="inferred from homology"/>
<evidence type="ECO:0000256" key="10">
    <source>
        <dbReference type="ARBA" id="ARBA00023125"/>
    </source>
</evidence>
<dbReference type="Gene3D" id="1.10.460.10">
    <property type="entry name" value="Topoisomerase I, domain 2"/>
    <property type="match status" value="1"/>
</dbReference>
<dbReference type="InterPro" id="IPR003602">
    <property type="entry name" value="Topo_IA_DNA-bd_dom"/>
</dbReference>
<dbReference type="NCBIfam" id="TIGR01056">
    <property type="entry name" value="topB"/>
    <property type="match status" value="1"/>
</dbReference>
<dbReference type="GO" id="GO:0006310">
    <property type="term" value="P:DNA recombination"/>
    <property type="evidence" value="ECO:0007669"/>
    <property type="project" value="TreeGrafter"/>
</dbReference>
<dbReference type="NCBIfam" id="NF005829">
    <property type="entry name" value="PRK07726.1"/>
    <property type="match status" value="1"/>
</dbReference>
<dbReference type="InterPro" id="IPR013497">
    <property type="entry name" value="Topo_IA_cen"/>
</dbReference>
<evidence type="ECO:0000256" key="14">
    <source>
        <dbReference type="ARBA" id="ARBA00032235"/>
    </source>
</evidence>
<comment type="catalytic activity">
    <reaction evidence="1">
        <text>ATP-independent breakage of single-stranded DNA, followed by passage and rejoining.</text>
        <dbReference type="EC" id="5.6.2.1"/>
    </reaction>
</comment>
<evidence type="ECO:0000256" key="4">
    <source>
        <dbReference type="ARBA" id="ARBA00022723"/>
    </source>
</evidence>
<feature type="domain" description="Toprim" evidence="17">
    <location>
        <begin position="8"/>
        <end position="142"/>
    </location>
</feature>
<dbReference type="PRINTS" id="PR00417">
    <property type="entry name" value="PRTPISMRASEI"/>
</dbReference>
<gene>
    <name evidence="19" type="ORF">HMPREF3233_00254</name>
</gene>
<keyword evidence="5" id="KW-0677">Repeat</keyword>
<dbReference type="InterPro" id="IPR005738">
    <property type="entry name" value="TopoIII"/>
</dbReference>
<comment type="caution">
    <text evidence="19">The sequence shown here is derived from an EMBL/GenBank/DDBJ whole genome shotgun (WGS) entry which is preliminary data.</text>
</comment>
<dbReference type="PANTHER" id="PTHR11390:SF21">
    <property type="entry name" value="DNA TOPOISOMERASE 3-ALPHA"/>
    <property type="match status" value="1"/>
</dbReference>
<dbReference type="GO" id="GO:0006265">
    <property type="term" value="P:DNA topological change"/>
    <property type="evidence" value="ECO:0007669"/>
    <property type="project" value="InterPro"/>
</dbReference>
<dbReference type="Gene3D" id="1.10.290.10">
    <property type="entry name" value="Topoisomerase I, domain 4"/>
    <property type="match status" value="1"/>
</dbReference>
<dbReference type="PATRIC" id="fig|39777.7.peg.246"/>
<dbReference type="InterPro" id="IPR023405">
    <property type="entry name" value="Topo_IA_core_domain"/>
</dbReference>
<dbReference type="PROSITE" id="PS50880">
    <property type="entry name" value="TOPRIM"/>
    <property type="match status" value="1"/>
</dbReference>
<dbReference type="Gene3D" id="3.40.50.140">
    <property type="match status" value="1"/>
</dbReference>
<dbReference type="InterPro" id="IPR003601">
    <property type="entry name" value="Topo_IA_2"/>
</dbReference>
<dbReference type="PROSITE" id="PS52039">
    <property type="entry name" value="TOPO_IA_2"/>
    <property type="match status" value="1"/>
</dbReference>
<dbReference type="CDD" id="cd00186">
    <property type="entry name" value="TOP1Ac"/>
    <property type="match status" value="1"/>
</dbReference>
<dbReference type="Proteomes" id="UP000070226">
    <property type="component" value="Unassembled WGS sequence"/>
</dbReference>
<dbReference type="SMART" id="SM00493">
    <property type="entry name" value="TOPRIM"/>
    <property type="match status" value="1"/>
</dbReference>
<dbReference type="Gene3D" id="2.70.20.10">
    <property type="entry name" value="Topoisomerase I, domain 3"/>
    <property type="match status" value="1"/>
</dbReference>
<sequence>MYVKEGTMRLFIAEKPSMAREISKCLPENKNIQKRNGYFIQGDDIVTWVVGHVLHQAEPGDYDDKYIRWRPQDLPIVPIEWKLLVTDSSRQQFETVKELIGKADIIVNAGDPDREGQLLVDEVLYFVGNTKPVQRILLNALDEKSVKSALGDLRDNKDFHNLYQSALARARADWLIGMNLSRAYTLSERYKGNKVTLPIGRVKTPTLALVVRRERELADFKPVDYFTVKILYTHENGTFWATWQPKDEQKGLDPDGRLINKGVAESLVQQLASSLDGMVKSVTKSKKKDLQRLPLSLSSLQVLAGKAYSYDPQTVLDTAQKLYEKKLTTYPRSDCEYLPPNQYGDRMAILSNLAQSGDEKLSQWAQNTDSNIKSRAWNEKKITAHHAIIPTTVACNVNSLTQAERNIYFLISQAYMAQFYGEHVYEQTRIVVGQCEEEFVANGRVVIEEGWKSLYKRQKSKTNADGDEPDLTDERGAESGPKKDAIEEADHLPSVKKNDSVQYTDSAVESKQTKPPSRFTPSTLLQAMKEIHKFVKNEELKKQLKAVSGIGTEATRANIIDELISRGFMKTSGKKQVLSPTDTGYLLVDALPDELLYPDETAIWEERLALMSEGEDTLESFLKDQIQFLQHLIDKLGFDKLVSRDQMMPNVVRTISNQNARRPMDANQVNLKDLPECPSCKKGRLQRRSGKFGAFLGCTNYPSCRYTQPVGGGQNEDSNLEVPEESKQYICPRCKKGYFVKQQMRGRTTWVCSNRLACKTQCMDVEGVPSIYANQNK</sequence>
<dbReference type="SMART" id="SM00437">
    <property type="entry name" value="TOP1Ac"/>
    <property type="match status" value="1"/>
</dbReference>
<dbReference type="EMBL" id="LRQT01000004">
    <property type="protein sequence ID" value="KXA65484.1"/>
    <property type="molecule type" value="Genomic_DNA"/>
</dbReference>
<dbReference type="InterPro" id="IPR013825">
    <property type="entry name" value="Topo_IA_cen_sub2"/>
</dbReference>
<evidence type="ECO:0000256" key="2">
    <source>
        <dbReference type="ARBA" id="ARBA00009446"/>
    </source>
</evidence>
<dbReference type="Pfam" id="PF01751">
    <property type="entry name" value="Toprim"/>
    <property type="match status" value="1"/>
</dbReference>
<evidence type="ECO:0000256" key="9">
    <source>
        <dbReference type="ARBA" id="ARBA00023029"/>
    </source>
</evidence>
<dbReference type="PROSITE" id="PS00396">
    <property type="entry name" value="TOPO_IA_1"/>
    <property type="match status" value="1"/>
</dbReference>
<feature type="region of interest" description="Disordered" evidence="16">
    <location>
        <begin position="458"/>
        <end position="520"/>
    </location>
</feature>
<feature type="compositionally biased region" description="Polar residues" evidence="16">
    <location>
        <begin position="500"/>
        <end position="520"/>
    </location>
</feature>
<evidence type="ECO:0000256" key="5">
    <source>
        <dbReference type="ARBA" id="ARBA00022737"/>
    </source>
</evidence>
<keyword evidence="4" id="KW-0479">Metal-binding</keyword>
<dbReference type="EC" id="5.6.2.1" evidence="3"/>
<evidence type="ECO:0000313" key="19">
    <source>
        <dbReference type="EMBL" id="KXA65484.1"/>
    </source>
</evidence>
<dbReference type="Pfam" id="PF01131">
    <property type="entry name" value="Topoisom_bac"/>
    <property type="match status" value="1"/>
</dbReference>
<keyword evidence="7" id="KW-0862">Zinc</keyword>
<dbReference type="SMART" id="SM00436">
    <property type="entry name" value="TOP1Bc"/>
    <property type="match status" value="1"/>
</dbReference>
<dbReference type="InterPro" id="IPR000380">
    <property type="entry name" value="Topo_IA"/>
</dbReference>
<dbReference type="PANTHER" id="PTHR11390">
    <property type="entry name" value="PROKARYOTIC DNA TOPOISOMERASE"/>
    <property type="match status" value="1"/>
</dbReference>
<dbReference type="Gene3D" id="3.30.65.10">
    <property type="entry name" value="Bacterial Topoisomerase I, domain 1"/>
    <property type="match status" value="1"/>
</dbReference>
<evidence type="ECO:0000259" key="17">
    <source>
        <dbReference type="PROSITE" id="PS50880"/>
    </source>
</evidence>
<evidence type="ECO:0000256" key="12">
    <source>
        <dbReference type="ARBA" id="ARBA00030003"/>
    </source>
</evidence>
<dbReference type="STRING" id="39777.B7L28_03030"/>
<dbReference type="GO" id="GO:0003677">
    <property type="term" value="F:DNA binding"/>
    <property type="evidence" value="ECO:0007669"/>
    <property type="project" value="UniProtKB-KW"/>
</dbReference>
<evidence type="ECO:0000256" key="11">
    <source>
        <dbReference type="ARBA" id="ARBA00023235"/>
    </source>
</evidence>
<dbReference type="GO" id="GO:0043597">
    <property type="term" value="C:cytoplasmic replication fork"/>
    <property type="evidence" value="ECO:0007669"/>
    <property type="project" value="TreeGrafter"/>
</dbReference>